<organism evidence="3 4">
    <name type="scientific">Zalerion maritima</name>
    <dbReference type="NCBI Taxonomy" id="339359"/>
    <lineage>
        <taxon>Eukaryota</taxon>
        <taxon>Fungi</taxon>
        <taxon>Dikarya</taxon>
        <taxon>Ascomycota</taxon>
        <taxon>Pezizomycotina</taxon>
        <taxon>Sordariomycetes</taxon>
        <taxon>Lulworthiomycetidae</taxon>
        <taxon>Lulworthiales</taxon>
        <taxon>Lulworthiaceae</taxon>
        <taxon>Zalerion</taxon>
    </lineage>
</organism>
<name>A0AAD5RFX0_9PEZI</name>
<sequence>MDINAWLLNLPATKVICIPPPKNNKRRLLSPPMSEPSTPEKRRKTGQERVQVVPEIDPERTPRADQQQQSHITQGLGFGGIFTPPVPTTAAGNSSAASVTSTDTSSTASTASGRSSPRKRQRTTKYVRFERLGHYDVPDPIKSTYSAIYRIASQLPFLPREQKAAVEQYQLRQEQQEQQQQQQARSRSSVYFRDKVQLLLLDRVFLPPTDTAAAATSPDGGGLLPGRCPMPAEIDYILDWTDKLLVRYGDEPLWNEKVHSRLLESVFQPPPPTSSSALGVIASSSSDDLLDDSIDFVNCTTATPFVEFVPPGCTAHKVDFSLFVNPFSTSVPATCTNPGRLRTAADRRHPLTHTFNHTEYAYLQSSPICVPIETKRPDRSVAEGELQLGVWLNCHWRFLASSIEIRLREKAAAAAHGSGASTADAMVGEATQAAAKPQAEYKAIIEQLASLPFIPGVHVIGTEWYVVYSTPPAAVLGTGGAMVGDDGGIGTRSNKVQLVGTVWRSQRIAAADTVVGVYQVAFALRELAKWGRDVYWPWFEKNIL</sequence>
<feature type="compositionally biased region" description="Low complexity" evidence="1">
    <location>
        <begin position="94"/>
        <end position="115"/>
    </location>
</feature>
<protein>
    <recommendedName>
        <fullName evidence="2">PD-(D/E)XK nuclease-like domain-containing protein</fullName>
    </recommendedName>
</protein>
<accession>A0AAD5RFX0</accession>
<keyword evidence="4" id="KW-1185">Reference proteome</keyword>
<dbReference type="InterPro" id="IPR046797">
    <property type="entry name" value="PDDEXK_12"/>
</dbReference>
<gene>
    <name evidence="3" type="ORF">MKZ38_000280</name>
</gene>
<dbReference type="Proteomes" id="UP001201980">
    <property type="component" value="Unassembled WGS sequence"/>
</dbReference>
<feature type="region of interest" description="Disordered" evidence="1">
    <location>
        <begin position="19"/>
        <end position="125"/>
    </location>
</feature>
<feature type="domain" description="PD-(D/E)XK nuclease-like" evidence="2">
    <location>
        <begin position="214"/>
        <end position="536"/>
    </location>
</feature>
<feature type="compositionally biased region" description="Polar residues" evidence="1">
    <location>
        <begin position="64"/>
        <end position="73"/>
    </location>
</feature>
<comment type="caution">
    <text evidence="3">The sequence shown here is derived from an EMBL/GenBank/DDBJ whole genome shotgun (WGS) entry which is preliminary data.</text>
</comment>
<evidence type="ECO:0000313" key="3">
    <source>
        <dbReference type="EMBL" id="KAJ2891504.1"/>
    </source>
</evidence>
<dbReference type="AlphaFoldDB" id="A0AAD5RFX0"/>
<reference evidence="3" key="1">
    <citation type="submission" date="2022-07" db="EMBL/GenBank/DDBJ databases">
        <title>Draft genome sequence of Zalerion maritima ATCC 34329, a (micro)plastics degrading marine fungus.</title>
        <authorList>
            <person name="Paco A."/>
            <person name="Goncalves M.F.M."/>
            <person name="Rocha-Santos T.A.P."/>
            <person name="Alves A."/>
        </authorList>
    </citation>
    <scope>NUCLEOTIDE SEQUENCE</scope>
    <source>
        <strain evidence="3">ATCC 34329</strain>
    </source>
</reference>
<dbReference type="Pfam" id="PF20516">
    <property type="entry name" value="PDDEXK_12"/>
    <property type="match status" value="1"/>
</dbReference>
<evidence type="ECO:0000256" key="1">
    <source>
        <dbReference type="SAM" id="MobiDB-lite"/>
    </source>
</evidence>
<evidence type="ECO:0000313" key="4">
    <source>
        <dbReference type="Proteomes" id="UP001201980"/>
    </source>
</evidence>
<proteinExistence type="predicted"/>
<feature type="compositionally biased region" description="Basic residues" evidence="1">
    <location>
        <begin position="116"/>
        <end position="125"/>
    </location>
</feature>
<evidence type="ECO:0000259" key="2">
    <source>
        <dbReference type="Pfam" id="PF20516"/>
    </source>
</evidence>
<dbReference type="EMBL" id="JAKWBI020001074">
    <property type="protein sequence ID" value="KAJ2891504.1"/>
    <property type="molecule type" value="Genomic_DNA"/>
</dbReference>